<accession>A0ABT8QRG6</accession>
<reference evidence="2" key="1">
    <citation type="submission" date="2022-05" db="EMBL/GenBank/DDBJ databases">
        <title>Expanded diversity of anoxic marine methylotrophy in a Black Sea sulfate reducing microorganism.</title>
        <authorList>
            <person name="Fischer P.Q."/>
            <person name="Stams A.J.M."/>
            <person name="Villanueva L."/>
            <person name="Sousa D.Z."/>
        </authorList>
    </citation>
    <scope>NUCLEOTIDE SEQUENCE</scope>
    <source>
        <strain evidence="2">P130</strain>
    </source>
</reference>
<name>A0ABT8QRG6_9FIRM</name>
<dbReference type="SUPFAM" id="SSF47413">
    <property type="entry name" value="lambda repressor-like DNA-binding domains"/>
    <property type="match status" value="1"/>
</dbReference>
<evidence type="ECO:0000259" key="1">
    <source>
        <dbReference type="PROSITE" id="PS50943"/>
    </source>
</evidence>
<dbReference type="CDD" id="cd00093">
    <property type="entry name" value="HTH_XRE"/>
    <property type="match status" value="1"/>
</dbReference>
<protein>
    <submittedName>
        <fullName evidence="2">Helix-turn-helix transcriptional regulator</fullName>
    </submittedName>
</protein>
<keyword evidence="3" id="KW-1185">Reference proteome</keyword>
<evidence type="ECO:0000313" key="3">
    <source>
        <dbReference type="Proteomes" id="UP001176021"/>
    </source>
</evidence>
<dbReference type="PROSITE" id="PS50943">
    <property type="entry name" value="HTH_CROC1"/>
    <property type="match status" value="1"/>
</dbReference>
<dbReference type="RefSeq" id="WP_302048595.1">
    <property type="nucleotide sequence ID" value="NZ_JAMJEV010000006.1"/>
</dbReference>
<dbReference type="InterPro" id="IPR001387">
    <property type="entry name" value="Cro/C1-type_HTH"/>
</dbReference>
<feature type="domain" description="HTH cro/C1-type" evidence="1">
    <location>
        <begin position="7"/>
        <end position="63"/>
    </location>
</feature>
<organism evidence="2 3">
    <name type="scientific">Desulfosporosinus nitroreducens</name>
    <dbReference type="NCBI Taxonomy" id="2018668"/>
    <lineage>
        <taxon>Bacteria</taxon>
        <taxon>Bacillati</taxon>
        <taxon>Bacillota</taxon>
        <taxon>Clostridia</taxon>
        <taxon>Eubacteriales</taxon>
        <taxon>Desulfitobacteriaceae</taxon>
        <taxon>Desulfosporosinus</taxon>
    </lineage>
</organism>
<sequence>MQFGQYVKEQRHQLGISSRKLSEKVGKSSSYISSIEKGLYKLDFSMAYRILTELRIENSSDSILEVLSNFGFEAPVIPGTDSIFFHHDLGGKSTELSASKNSEEPDYQKSYEDRQKDVIVQLRNITEQIIDDLSSYPLNYNYCSEDSVFETEEKFITTFTSIMLSNEMELFNKFHKLMELPLHKLNPLQFQKLIDCASDLLEYEYVFESGENSKTQKYPHYRVKYKEK</sequence>
<dbReference type="Pfam" id="PF01381">
    <property type="entry name" value="HTH_3"/>
    <property type="match status" value="1"/>
</dbReference>
<dbReference type="EMBL" id="JAMJEV010000006">
    <property type="protein sequence ID" value="MDO0823084.1"/>
    <property type="molecule type" value="Genomic_DNA"/>
</dbReference>
<dbReference type="InterPro" id="IPR010982">
    <property type="entry name" value="Lambda_DNA-bd_dom_sf"/>
</dbReference>
<comment type="caution">
    <text evidence="2">The sequence shown here is derived from an EMBL/GenBank/DDBJ whole genome shotgun (WGS) entry which is preliminary data.</text>
</comment>
<proteinExistence type="predicted"/>
<dbReference type="Proteomes" id="UP001176021">
    <property type="component" value="Unassembled WGS sequence"/>
</dbReference>
<dbReference type="SMART" id="SM00530">
    <property type="entry name" value="HTH_XRE"/>
    <property type="match status" value="1"/>
</dbReference>
<dbReference type="Gene3D" id="1.10.260.40">
    <property type="entry name" value="lambda repressor-like DNA-binding domains"/>
    <property type="match status" value="1"/>
</dbReference>
<evidence type="ECO:0000313" key="2">
    <source>
        <dbReference type="EMBL" id="MDO0823084.1"/>
    </source>
</evidence>
<gene>
    <name evidence="2" type="ORF">M8H41_09475</name>
</gene>